<keyword evidence="6 11" id="KW-0547">Nucleotide-binding</keyword>
<proteinExistence type="inferred from homology"/>
<evidence type="ECO:0000256" key="1">
    <source>
        <dbReference type="ARBA" id="ARBA00001946"/>
    </source>
</evidence>
<dbReference type="InterPro" id="IPR036615">
    <property type="entry name" value="Mur_ligase_C_dom_sf"/>
</dbReference>
<evidence type="ECO:0000256" key="3">
    <source>
        <dbReference type="ARBA" id="ARBA00013025"/>
    </source>
</evidence>
<evidence type="ECO:0000256" key="11">
    <source>
        <dbReference type="PIRNR" id="PIRNR001563"/>
    </source>
</evidence>
<dbReference type="InterPro" id="IPR036565">
    <property type="entry name" value="Mur-like_cat_sf"/>
</dbReference>
<dbReference type="PIRSF" id="PIRSF001563">
    <property type="entry name" value="Folylpolyglu_synth"/>
    <property type="match status" value="1"/>
</dbReference>
<evidence type="ECO:0000256" key="7">
    <source>
        <dbReference type="ARBA" id="ARBA00022840"/>
    </source>
</evidence>
<dbReference type="Gene3D" id="3.90.190.20">
    <property type="entry name" value="Mur ligase, C-terminal domain"/>
    <property type="match status" value="1"/>
</dbReference>
<dbReference type="Gene3D" id="3.40.1190.10">
    <property type="entry name" value="Mur-like, catalytic domain"/>
    <property type="match status" value="1"/>
</dbReference>
<dbReference type="Pfam" id="PF02875">
    <property type="entry name" value="Mur_ligase_C"/>
    <property type="match status" value="1"/>
</dbReference>
<dbReference type="Proteomes" id="UP001198220">
    <property type="component" value="Unassembled WGS sequence"/>
</dbReference>
<dbReference type="EC" id="6.3.2.17" evidence="3"/>
<dbReference type="InterPro" id="IPR001645">
    <property type="entry name" value="Folylpolyglutamate_synth"/>
</dbReference>
<dbReference type="PROSITE" id="PS01011">
    <property type="entry name" value="FOLYLPOLYGLU_SYNT_1"/>
    <property type="match status" value="1"/>
</dbReference>
<evidence type="ECO:0000256" key="4">
    <source>
        <dbReference type="ARBA" id="ARBA00022598"/>
    </source>
</evidence>
<dbReference type="AlphaFoldDB" id="A0AAE3A6J1"/>
<dbReference type="GO" id="GO:0008841">
    <property type="term" value="F:dihydrofolate synthase activity"/>
    <property type="evidence" value="ECO:0007669"/>
    <property type="project" value="TreeGrafter"/>
</dbReference>
<evidence type="ECO:0000313" key="15">
    <source>
        <dbReference type="Proteomes" id="UP001198220"/>
    </source>
</evidence>
<sequence length="426" mass="47203">MTYEEAKAFLADCNQYKGEISLEPLKKMLAILGNPQDQLKFVHVAGTNGKGSTLAYVSTVLKEAGYRVGRYISPTIFSYRERIQVNETYISREGLVRLTEQIQKAGEQMLAAGDGHPTMFEAETALAFLWFVEQKCDIVVLEVGMGGLTDATNVIKNTLVAALTPVSMDHIGVLGNTLGEIAAQKAGIIKKGCKVVSAAQKPESRIVIEQKAKECGCPMSFVDTTRIRDRNRGLMKQSFSYKERTQVEISLAGEYQFENAALALDVLDELNKMGYVISEEAIRKGMRHTIWQGRFSVVAKEPLFLMDGAHNRDAARVLRDSILQDLKGRRLIFIMGVLADKEYEVVAEQTAPLAEEILTIMTPDNPRALSAEALAETVRKYNPHVRAMGSIRDAVREARRLAGSEDVILAFGSLSYLGELYREANK</sequence>
<keyword evidence="5" id="KW-0479">Metal-binding</keyword>
<dbReference type="GO" id="GO:0004326">
    <property type="term" value="F:tetrahydrofolylpolyglutamate synthase activity"/>
    <property type="evidence" value="ECO:0007669"/>
    <property type="project" value="UniProtKB-EC"/>
</dbReference>
<gene>
    <name evidence="14" type="ORF">LKD36_05145</name>
</gene>
<accession>A0AAE3A6J1</accession>
<dbReference type="InterPro" id="IPR004101">
    <property type="entry name" value="Mur_ligase_C"/>
</dbReference>
<evidence type="ECO:0000256" key="2">
    <source>
        <dbReference type="ARBA" id="ARBA00008276"/>
    </source>
</evidence>
<comment type="caution">
    <text evidence="14">The sequence shown here is derived from an EMBL/GenBank/DDBJ whole genome shotgun (WGS) entry which is preliminary data.</text>
</comment>
<dbReference type="PANTHER" id="PTHR11136">
    <property type="entry name" value="FOLYLPOLYGLUTAMATE SYNTHASE-RELATED"/>
    <property type="match status" value="1"/>
</dbReference>
<dbReference type="FunFam" id="3.40.1190.10:FF:000011">
    <property type="entry name" value="Folylpolyglutamate synthase/dihydrofolate synthase"/>
    <property type="match status" value="1"/>
</dbReference>
<dbReference type="GO" id="GO:0005524">
    <property type="term" value="F:ATP binding"/>
    <property type="evidence" value="ECO:0007669"/>
    <property type="project" value="UniProtKB-KW"/>
</dbReference>
<comment type="catalytic activity">
    <reaction evidence="10">
        <text>(6S)-5,6,7,8-tetrahydrofolyl-(gamma-L-Glu)(n) + L-glutamate + ATP = (6S)-5,6,7,8-tetrahydrofolyl-(gamma-L-Glu)(n+1) + ADP + phosphate + H(+)</text>
        <dbReference type="Rhea" id="RHEA:10580"/>
        <dbReference type="Rhea" id="RHEA-COMP:14738"/>
        <dbReference type="Rhea" id="RHEA-COMP:14740"/>
        <dbReference type="ChEBI" id="CHEBI:15378"/>
        <dbReference type="ChEBI" id="CHEBI:29985"/>
        <dbReference type="ChEBI" id="CHEBI:30616"/>
        <dbReference type="ChEBI" id="CHEBI:43474"/>
        <dbReference type="ChEBI" id="CHEBI:141005"/>
        <dbReference type="ChEBI" id="CHEBI:456216"/>
        <dbReference type="EC" id="6.3.2.17"/>
    </reaction>
</comment>
<feature type="domain" description="Mur ligase C-terminal" evidence="12">
    <location>
        <begin position="293"/>
        <end position="413"/>
    </location>
</feature>
<evidence type="ECO:0000256" key="9">
    <source>
        <dbReference type="ARBA" id="ARBA00030592"/>
    </source>
</evidence>
<keyword evidence="15" id="KW-1185">Reference proteome</keyword>
<comment type="similarity">
    <text evidence="2 11">Belongs to the folylpolyglutamate synthase family.</text>
</comment>
<dbReference type="PROSITE" id="PS01012">
    <property type="entry name" value="FOLYLPOLYGLU_SYNT_2"/>
    <property type="match status" value="1"/>
</dbReference>
<evidence type="ECO:0000313" key="14">
    <source>
        <dbReference type="EMBL" id="MCC2125562.1"/>
    </source>
</evidence>
<dbReference type="GO" id="GO:0046872">
    <property type="term" value="F:metal ion binding"/>
    <property type="evidence" value="ECO:0007669"/>
    <property type="project" value="UniProtKB-KW"/>
</dbReference>
<dbReference type="Pfam" id="PF08245">
    <property type="entry name" value="Mur_ligase_M"/>
    <property type="match status" value="1"/>
</dbReference>
<evidence type="ECO:0000256" key="10">
    <source>
        <dbReference type="ARBA" id="ARBA00047493"/>
    </source>
</evidence>
<evidence type="ECO:0000259" key="13">
    <source>
        <dbReference type="Pfam" id="PF08245"/>
    </source>
</evidence>
<dbReference type="NCBIfam" id="TIGR01499">
    <property type="entry name" value="folC"/>
    <property type="match status" value="1"/>
</dbReference>
<dbReference type="InterPro" id="IPR013221">
    <property type="entry name" value="Mur_ligase_cen"/>
</dbReference>
<evidence type="ECO:0000256" key="6">
    <source>
        <dbReference type="ARBA" id="ARBA00022741"/>
    </source>
</evidence>
<evidence type="ECO:0000259" key="12">
    <source>
        <dbReference type="Pfam" id="PF02875"/>
    </source>
</evidence>
<dbReference type="RefSeq" id="WP_308458953.1">
    <property type="nucleotide sequence ID" value="NZ_JAJEPS010000003.1"/>
</dbReference>
<dbReference type="InterPro" id="IPR018109">
    <property type="entry name" value="Folylpolyglutamate_synth_CS"/>
</dbReference>
<organism evidence="14 15">
    <name type="scientific">Hominiventricola filiformis</name>
    <dbReference type="NCBI Taxonomy" id="2885352"/>
    <lineage>
        <taxon>Bacteria</taxon>
        <taxon>Bacillati</taxon>
        <taxon>Bacillota</taxon>
        <taxon>Clostridia</taxon>
        <taxon>Lachnospirales</taxon>
        <taxon>Lachnospiraceae</taxon>
        <taxon>Hominiventricola</taxon>
    </lineage>
</organism>
<comment type="cofactor">
    <cofactor evidence="1">
        <name>Mg(2+)</name>
        <dbReference type="ChEBI" id="CHEBI:18420"/>
    </cofactor>
</comment>
<keyword evidence="7 11" id="KW-0067">ATP-binding</keyword>
<evidence type="ECO:0000256" key="8">
    <source>
        <dbReference type="ARBA" id="ARBA00022842"/>
    </source>
</evidence>
<dbReference type="SUPFAM" id="SSF53623">
    <property type="entry name" value="MurD-like peptide ligases, catalytic domain"/>
    <property type="match status" value="1"/>
</dbReference>
<protein>
    <recommendedName>
        <fullName evidence="3">tetrahydrofolate synthase</fullName>
        <ecNumber evidence="3">6.3.2.17</ecNumber>
    </recommendedName>
    <alternativeName>
        <fullName evidence="9">Tetrahydrofolylpolyglutamate synthase</fullName>
    </alternativeName>
</protein>
<dbReference type="PANTHER" id="PTHR11136:SF0">
    <property type="entry name" value="DIHYDROFOLATE SYNTHETASE-RELATED"/>
    <property type="match status" value="1"/>
</dbReference>
<keyword evidence="8" id="KW-0460">Magnesium</keyword>
<dbReference type="GO" id="GO:0005737">
    <property type="term" value="C:cytoplasm"/>
    <property type="evidence" value="ECO:0007669"/>
    <property type="project" value="TreeGrafter"/>
</dbReference>
<dbReference type="SUPFAM" id="SSF53244">
    <property type="entry name" value="MurD-like peptide ligases, peptide-binding domain"/>
    <property type="match status" value="1"/>
</dbReference>
<name>A0AAE3A6J1_9FIRM</name>
<feature type="domain" description="Mur ligase central" evidence="13">
    <location>
        <begin position="44"/>
        <end position="264"/>
    </location>
</feature>
<dbReference type="EMBL" id="JAJEPS010000003">
    <property type="protein sequence ID" value="MCC2125562.1"/>
    <property type="molecule type" value="Genomic_DNA"/>
</dbReference>
<evidence type="ECO:0000256" key="5">
    <source>
        <dbReference type="ARBA" id="ARBA00022723"/>
    </source>
</evidence>
<keyword evidence="4 11" id="KW-0436">Ligase</keyword>
<reference evidence="14 15" key="1">
    <citation type="submission" date="2021-10" db="EMBL/GenBank/DDBJ databases">
        <title>Anaerobic single-cell dispensing facilitates the cultivation of human gut bacteria.</title>
        <authorList>
            <person name="Afrizal A."/>
        </authorList>
    </citation>
    <scope>NUCLEOTIDE SEQUENCE [LARGE SCALE GENOMIC DNA]</scope>
    <source>
        <strain evidence="14 15">CLA-AA-H276</strain>
    </source>
</reference>